<comment type="caution">
    <text evidence="1">The sequence shown here is derived from an EMBL/GenBank/DDBJ whole genome shotgun (WGS) entry which is preliminary data.</text>
</comment>
<dbReference type="RefSeq" id="WP_310022264.1">
    <property type="nucleotide sequence ID" value="NZ_JAVDUM010000014.1"/>
</dbReference>
<dbReference type="EMBL" id="JAVDUM010000014">
    <property type="protein sequence ID" value="MDR6868438.1"/>
    <property type="molecule type" value="Genomic_DNA"/>
</dbReference>
<protein>
    <submittedName>
        <fullName evidence="1">Uncharacterized protein</fullName>
    </submittedName>
</protein>
<gene>
    <name evidence="1" type="ORF">J2Y69_003054</name>
</gene>
<accession>A0ABU1SFQ9</accession>
<sequence>MAESGIKAMHYPRTSDNQTIIFLWNELSGFAHEVEGTTAETNNAISQIWGTGPFILGTESWASAIKRDLAKVRTGSA</sequence>
<dbReference type="Proteomes" id="UP001259347">
    <property type="component" value="Unassembled WGS sequence"/>
</dbReference>
<proteinExistence type="predicted"/>
<name>A0ABU1SFQ9_9MICO</name>
<reference evidence="1 2" key="1">
    <citation type="submission" date="2023-07" db="EMBL/GenBank/DDBJ databases">
        <title>Sorghum-associated microbial communities from plants grown in Nebraska, USA.</title>
        <authorList>
            <person name="Schachtman D."/>
        </authorList>
    </citation>
    <scope>NUCLEOTIDE SEQUENCE [LARGE SCALE GENOMIC DNA]</scope>
    <source>
        <strain evidence="1 2">2980</strain>
    </source>
</reference>
<organism evidence="1 2">
    <name type="scientific">Microbacterium resistens</name>
    <dbReference type="NCBI Taxonomy" id="156977"/>
    <lineage>
        <taxon>Bacteria</taxon>
        <taxon>Bacillati</taxon>
        <taxon>Actinomycetota</taxon>
        <taxon>Actinomycetes</taxon>
        <taxon>Micrococcales</taxon>
        <taxon>Microbacteriaceae</taxon>
        <taxon>Microbacterium</taxon>
    </lineage>
</organism>
<evidence type="ECO:0000313" key="1">
    <source>
        <dbReference type="EMBL" id="MDR6868438.1"/>
    </source>
</evidence>
<evidence type="ECO:0000313" key="2">
    <source>
        <dbReference type="Proteomes" id="UP001259347"/>
    </source>
</evidence>
<keyword evidence="2" id="KW-1185">Reference proteome</keyword>